<keyword evidence="1" id="KW-0812">Transmembrane</keyword>
<evidence type="ECO:0000313" key="2">
    <source>
        <dbReference type="EMBL" id="RYO92486.1"/>
    </source>
</evidence>
<reference evidence="2 3" key="1">
    <citation type="submission" date="2018-06" db="EMBL/GenBank/DDBJ databases">
        <title>Complete Genomes of Monosporascus.</title>
        <authorList>
            <person name="Robinson A.J."/>
            <person name="Natvig D.O."/>
        </authorList>
    </citation>
    <scope>NUCLEOTIDE SEQUENCE [LARGE SCALE GENOMIC DNA]</scope>
    <source>
        <strain evidence="2 3">CBS 609.92</strain>
    </source>
</reference>
<feature type="transmembrane region" description="Helical" evidence="1">
    <location>
        <begin position="133"/>
        <end position="156"/>
    </location>
</feature>
<sequence>MGNGVSSIGDLFFPDNPNRRRRAEELRNQINAYGEEFKQLARFREQKLSVIRDKLDALMASKGFTTTSQLEEHVRSTLDSSQLASYDNLKNMLDLNDKVQGIIWDLVSIVGAASGIILGAAAIVGIVTGGAALAALGVVGEILAVVAVIVIVFGVIEGAIERDKLRDAINQLWLQRAKTKQALEQMRVVVNWVDALDVWLNNPATDNPTTLDALLNGTFEPEYRSWTMDRVFDVLGEMDRRNGSWTDEDPGRPMAFVAMTITPETGMKEAAELEAPPVVDVSISENGGTPETSKFIYKALLSKESCIVERDGQMWKMTAIEWDKNVQLATTRFTIEPTEVKLLETNDFHDTPANINPYD</sequence>
<keyword evidence="1" id="KW-1133">Transmembrane helix</keyword>
<proteinExistence type="predicted"/>
<comment type="caution">
    <text evidence="2">The sequence shown here is derived from an EMBL/GenBank/DDBJ whole genome shotgun (WGS) entry which is preliminary data.</text>
</comment>
<accession>A0ABY0HFT7</accession>
<name>A0ABY0HFT7_9PEZI</name>
<evidence type="ECO:0000313" key="3">
    <source>
        <dbReference type="Proteomes" id="UP000294003"/>
    </source>
</evidence>
<evidence type="ECO:0008006" key="4">
    <source>
        <dbReference type="Google" id="ProtNLM"/>
    </source>
</evidence>
<protein>
    <recommendedName>
        <fullName evidence="4">SnoaL-like domain-containing protein</fullName>
    </recommendedName>
</protein>
<gene>
    <name evidence="2" type="ORF">DL762_001632</name>
</gene>
<organism evidence="2 3">
    <name type="scientific">Monosporascus cannonballus</name>
    <dbReference type="NCBI Taxonomy" id="155416"/>
    <lineage>
        <taxon>Eukaryota</taxon>
        <taxon>Fungi</taxon>
        <taxon>Dikarya</taxon>
        <taxon>Ascomycota</taxon>
        <taxon>Pezizomycotina</taxon>
        <taxon>Sordariomycetes</taxon>
        <taxon>Xylariomycetidae</taxon>
        <taxon>Xylariales</taxon>
        <taxon>Xylariales incertae sedis</taxon>
        <taxon>Monosporascus</taxon>
    </lineage>
</organism>
<evidence type="ECO:0000256" key="1">
    <source>
        <dbReference type="SAM" id="Phobius"/>
    </source>
</evidence>
<dbReference type="EMBL" id="QJNS01000027">
    <property type="protein sequence ID" value="RYO92486.1"/>
    <property type="molecule type" value="Genomic_DNA"/>
</dbReference>
<keyword evidence="3" id="KW-1185">Reference proteome</keyword>
<feature type="transmembrane region" description="Helical" evidence="1">
    <location>
        <begin position="102"/>
        <end position="127"/>
    </location>
</feature>
<keyword evidence="1" id="KW-0472">Membrane</keyword>
<dbReference type="Proteomes" id="UP000294003">
    <property type="component" value="Unassembled WGS sequence"/>
</dbReference>
<dbReference type="Gene3D" id="1.20.1170.10">
    <property type="match status" value="1"/>
</dbReference>